<comment type="caution">
    <text evidence="2">The sequence shown here is derived from an EMBL/GenBank/DDBJ whole genome shotgun (WGS) entry which is preliminary data.</text>
</comment>
<dbReference type="Proteomes" id="UP000192578">
    <property type="component" value="Unassembled WGS sequence"/>
</dbReference>
<evidence type="ECO:0000256" key="1">
    <source>
        <dbReference type="SAM" id="Phobius"/>
    </source>
</evidence>
<dbReference type="EMBL" id="MTYJ01000385">
    <property type="protein sequence ID" value="OWA54254.1"/>
    <property type="molecule type" value="Genomic_DNA"/>
</dbReference>
<evidence type="ECO:0000313" key="2">
    <source>
        <dbReference type="EMBL" id="OWA54254.1"/>
    </source>
</evidence>
<sequence length="138" mass="14805">MSEYSSYDLGLILGLGIPGLLLLLALVVWLRWYAGEHGGTARRCGWTSYANNTPGYGRRTFTVDSVSGNGHERLTESWSTMVTLPGVGRPAVSEACVIDELKVSTLRLPPKINGGRLSVSRLYVPSVSGSATPIPPDD</sequence>
<keyword evidence="1" id="KW-0812">Transmembrane</keyword>
<feature type="transmembrane region" description="Helical" evidence="1">
    <location>
        <begin position="12"/>
        <end position="33"/>
    </location>
</feature>
<keyword evidence="1" id="KW-0472">Membrane</keyword>
<gene>
    <name evidence="2" type="ORF">BV898_18665</name>
</gene>
<keyword evidence="3" id="KW-1185">Reference proteome</keyword>
<reference evidence="3" key="1">
    <citation type="submission" date="2017-01" db="EMBL/GenBank/DDBJ databases">
        <title>Comparative genomics of anhydrobiosis in the tardigrade Hypsibius dujardini.</title>
        <authorList>
            <person name="Yoshida Y."/>
            <person name="Koutsovoulos G."/>
            <person name="Laetsch D."/>
            <person name="Stevens L."/>
            <person name="Kumar S."/>
            <person name="Horikawa D."/>
            <person name="Ishino K."/>
            <person name="Komine S."/>
            <person name="Tomita M."/>
            <person name="Blaxter M."/>
            <person name="Arakawa K."/>
        </authorList>
    </citation>
    <scope>NUCLEOTIDE SEQUENCE [LARGE SCALE GENOMIC DNA]</scope>
    <source>
        <strain evidence="3">Z151</strain>
    </source>
</reference>
<name>A0A9X6NJA3_HYPEX</name>
<keyword evidence="1" id="KW-1133">Transmembrane helix</keyword>
<accession>A0A9X6NJA3</accession>
<dbReference type="AlphaFoldDB" id="A0A9X6NJA3"/>
<proteinExistence type="predicted"/>
<protein>
    <submittedName>
        <fullName evidence="2">Uncharacterized protein</fullName>
    </submittedName>
</protein>
<organism evidence="2 3">
    <name type="scientific">Hypsibius exemplaris</name>
    <name type="common">Freshwater tardigrade</name>
    <dbReference type="NCBI Taxonomy" id="2072580"/>
    <lineage>
        <taxon>Eukaryota</taxon>
        <taxon>Metazoa</taxon>
        <taxon>Ecdysozoa</taxon>
        <taxon>Tardigrada</taxon>
        <taxon>Eutardigrada</taxon>
        <taxon>Parachela</taxon>
        <taxon>Hypsibioidea</taxon>
        <taxon>Hypsibiidae</taxon>
        <taxon>Hypsibius</taxon>
    </lineage>
</organism>
<evidence type="ECO:0000313" key="3">
    <source>
        <dbReference type="Proteomes" id="UP000192578"/>
    </source>
</evidence>